<accession>A0AAD5QJ85</accession>
<feature type="compositionally biased region" description="Basic and acidic residues" evidence="1">
    <location>
        <begin position="60"/>
        <end position="71"/>
    </location>
</feature>
<evidence type="ECO:0000313" key="3">
    <source>
        <dbReference type="Proteomes" id="UP001196413"/>
    </source>
</evidence>
<dbReference type="EMBL" id="JAHQIW010001432">
    <property type="protein sequence ID" value="KAJ1352512.1"/>
    <property type="molecule type" value="Genomic_DNA"/>
</dbReference>
<comment type="caution">
    <text evidence="2">The sequence shown here is derived from an EMBL/GenBank/DDBJ whole genome shotgun (WGS) entry which is preliminary data.</text>
</comment>
<name>A0AAD5QJ85_PARTN</name>
<dbReference type="Proteomes" id="UP001196413">
    <property type="component" value="Unassembled WGS sequence"/>
</dbReference>
<organism evidence="2 3">
    <name type="scientific">Parelaphostrongylus tenuis</name>
    <name type="common">Meningeal worm</name>
    <dbReference type="NCBI Taxonomy" id="148309"/>
    <lineage>
        <taxon>Eukaryota</taxon>
        <taxon>Metazoa</taxon>
        <taxon>Ecdysozoa</taxon>
        <taxon>Nematoda</taxon>
        <taxon>Chromadorea</taxon>
        <taxon>Rhabditida</taxon>
        <taxon>Rhabditina</taxon>
        <taxon>Rhabditomorpha</taxon>
        <taxon>Strongyloidea</taxon>
        <taxon>Metastrongylidae</taxon>
        <taxon>Parelaphostrongylus</taxon>
    </lineage>
</organism>
<dbReference type="AlphaFoldDB" id="A0AAD5QJ85"/>
<gene>
    <name evidence="2" type="ORF">KIN20_008857</name>
</gene>
<proteinExistence type="predicted"/>
<feature type="region of interest" description="Disordered" evidence="1">
    <location>
        <begin position="1"/>
        <end position="71"/>
    </location>
</feature>
<feature type="compositionally biased region" description="Basic and acidic residues" evidence="1">
    <location>
        <begin position="10"/>
        <end position="25"/>
    </location>
</feature>
<evidence type="ECO:0000313" key="2">
    <source>
        <dbReference type="EMBL" id="KAJ1352512.1"/>
    </source>
</evidence>
<keyword evidence="3" id="KW-1185">Reference proteome</keyword>
<protein>
    <submittedName>
        <fullName evidence="2">Uncharacterized protein</fullName>
    </submittedName>
</protein>
<reference evidence="2" key="1">
    <citation type="submission" date="2021-06" db="EMBL/GenBank/DDBJ databases">
        <title>Parelaphostrongylus tenuis whole genome reference sequence.</title>
        <authorList>
            <person name="Garwood T.J."/>
            <person name="Larsen P.A."/>
            <person name="Fountain-Jones N.M."/>
            <person name="Garbe J.R."/>
            <person name="Macchietto M.G."/>
            <person name="Kania S.A."/>
            <person name="Gerhold R.W."/>
            <person name="Richards J.E."/>
            <person name="Wolf T.M."/>
        </authorList>
    </citation>
    <scope>NUCLEOTIDE SEQUENCE</scope>
    <source>
        <strain evidence="2">MNPRO001-30</strain>
        <tissue evidence="2">Meninges</tissue>
    </source>
</reference>
<sequence>MEGDVLTAKNVDEEGLDSHSKKLEDSTDLETARGTADSAAMELQFREGSVQGDQDSDEPYDVKKAKEKFDK</sequence>
<evidence type="ECO:0000256" key="1">
    <source>
        <dbReference type="SAM" id="MobiDB-lite"/>
    </source>
</evidence>